<dbReference type="Proteomes" id="UP000266188">
    <property type="component" value="Unassembled WGS sequence"/>
</dbReference>
<dbReference type="AlphaFoldDB" id="A0A3A2ZXP1"/>
<accession>A0A3A2ZXP1</accession>
<reference evidence="3" key="1">
    <citation type="submission" date="2017-02" db="EMBL/GenBank/DDBJ databases">
        <authorList>
            <person name="Tafer H."/>
            <person name="Lopandic K."/>
        </authorList>
    </citation>
    <scope>NUCLEOTIDE SEQUENCE [LARGE SCALE GENOMIC DNA]</scope>
    <source>
        <strain evidence="3">CBS 366.77</strain>
    </source>
</reference>
<dbReference type="SUPFAM" id="SSF52047">
    <property type="entry name" value="RNI-like"/>
    <property type="match status" value="1"/>
</dbReference>
<dbReference type="Gene3D" id="3.80.10.10">
    <property type="entry name" value="Ribonuclease Inhibitor"/>
    <property type="match status" value="1"/>
</dbReference>
<evidence type="ECO:0000313" key="3">
    <source>
        <dbReference type="Proteomes" id="UP000266188"/>
    </source>
</evidence>
<organism evidence="2 3">
    <name type="scientific">Aspergillus sclerotialis</name>
    <dbReference type="NCBI Taxonomy" id="2070753"/>
    <lineage>
        <taxon>Eukaryota</taxon>
        <taxon>Fungi</taxon>
        <taxon>Dikarya</taxon>
        <taxon>Ascomycota</taxon>
        <taxon>Pezizomycotina</taxon>
        <taxon>Eurotiomycetes</taxon>
        <taxon>Eurotiomycetidae</taxon>
        <taxon>Eurotiales</taxon>
        <taxon>Aspergillaceae</taxon>
        <taxon>Aspergillus</taxon>
        <taxon>Aspergillus subgen. Polypaecilum</taxon>
    </lineage>
</organism>
<keyword evidence="3" id="KW-1185">Reference proteome</keyword>
<dbReference type="EMBL" id="MVGC01000003">
    <property type="protein sequence ID" value="RJE27490.1"/>
    <property type="molecule type" value="Genomic_DNA"/>
</dbReference>
<evidence type="ECO:0000313" key="2">
    <source>
        <dbReference type="EMBL" id="RJE27490.1"/>
    </source>
</evidence>
<evidence type="ECO:0000256" key="1">
    <source>
        <dbReference type="SAM" id="MobiDB-lite"/>
    </source>
</evidence>
<sequence length="544" mass="61201">MKFLKLFRRRSKSRSRARNGPDEDSNQPNYSPPLPIPRYDVTKKLPRPVLSRIFTYVCPHVTDASYNTSEESMTEDGCMPCDMRDLAHCTTVCKRWYIEAQRLLYSHVRIDAVHYCDLEIELAAKRKRRSAFDRNGVPIDAPEVRLALFMRTVRDSQYLGNLVLSLRMPYMMREANKSEIARTVSVLPNLQYVDLPAGIYSDDASCRALKQELMARCPDIRRMSYRHGSEGSFAQLPGSRLWMNMEVLEISGLQVETSILRLALASLPKIRDLTLENLPWLEDSALAPSQSLPSIPVLQRFCLQDTPNVTVKGITAYLSAPANRKALQSLTLSSTGVAPSTLHTILSTAPNLRELLVIQEVTHLFPVEKIPPLSSPSLRLLHYEITSPTASYGVQPVCASYYTYLISSLLSNSLPTVRDLYVRDAQFPETLLLAPPPRLFGGGENGPQAIGGLRQSLNVYSKGMDELEWNFTPYDPFFTRGRRDSITRPVSFHEAQRCQSWGGDARKSVLVGNGFGGFLAVPVDDGRPKSSGGWKRDSRQDLWR</sequence>
<dbReference type="Gene3D" id="1.20.1280.50">
    <property type="match status" value="1"/>
</dbReference>
<dbReference type="InterPro" id="IPR032675">
    <property type="entry name" value="LRR_dom_sf"/>
</dbReference>
<feature type="region of interest" description="Disordered" evidence="1">
    <location>
        <begin position="9"/>
        <end position="39"/>
    </location>
</feature>
<name>A0A3A2ZXP1_9EURO</name>
<proteinExistence type="predicted"/>
<gene>
    <name evidence="2" type="ORF">PHISCL_00224</name>
</gene>
<comment type="caution">
    <text evidence="2">The sequence shown here is derived from an EMBL/GenBank/DDBJ whole genome shotgun (WGS) entry which is preliminary data.</text>
</comment>
<protein>
    <submittedName>
        <fullName evidence="2">F-box domain protein</fullName>
    </submittedName>
</protein>
<dbReference type="OrthoDB" id="5405297at2759"/>
<dbReference type="STRING" id="2070753.A0A3A2ZXP1"/>